<dbReference type="AlphaFoldDB" id="A0A918C1R5"/>
<dbReference type="Proteomes" id="UP000603865">
    <property type="component" value="Unassembled WGS sequence"/>
</dbReference>
<keyword evidence="1" id="KW-1133">Transmembrane helix</keyword>
<evidence type="ECO:0000313" key="2">
    <source>
        <dbReference type="EMBL" id="GGR02731.1"/>
    </source>
</evidence>
<keyword evidence="1" id="KW-0812">Transmembrane</keyword>
<proteinExistence type="predicted"/>
<gene>
    <name evidence="2" type="ORF">GCM10008957_14700</name>
</gene>
<evidence type="ECO:0000313" key="3">
    <source>
        <dbReference type="Proteomes" id="UP000603865"/>
    </source>
</evidence>
<reference evidence="2" key="2">
    <citation type="submission" date="2020-09" db="EMBL/GenBank/DDBJ databases">
        <authorList>
            <person name="Sun Q."/>
            <person name="Ohkuma M."/>
        </authorList>
    </citation>
    <scope>NUCLEOTIDE SEQUENCE</scope>
    <source>
        <strain evidence="2">JCM 31311</strain>
    </source>
</reference>
<organism evidence="2 3">
    <name type="scientific">Deinococcus ruber</name>
    <dbReference type="NCBI Taxonomy" id="1848197"/>
    <lineage>
        <taxon>Bacteria</taxon>
        <taxon>Thermotogati</taxon>
        <taxon>Deinococcota</taxon>
        <taxon>Deinococci</taxon>
        <taxon>Deinococcales</taxon>
        <taxon>Deinococcaceae</taxon>
        <taxon>Deinococcus</taxon>
    </lineage>
</organism>
<accession>A0A918C1R5</accession>
<feature type="transmembrane region" description="Helical" evidence="1">
    <location>
        <begin position="54"/>
        <end position="75"/>
    </location>
</feature>
<name>A0A918C1R5_9DEIO</name>
<protein>
    <submittedName>
        <fullName evidence="2">Uncharacterized protein</fullName>
    </submittedName>
</protein>
<keyword evidence="1" id="KW-0472">Membrane</keyword>
<reference evidence="2" key="1">
    <citation type="journal article" date="2014" name="Int. J. Syst. Evol. Microbiol.">
        <title>Complete genome sequence of Corynebacterium casei LMG S-19264T (=DSM 44701T), isolated from a smear-ripened cheese.</title>
        <authorList>
            <consortium name="US DOE Joint Genome Institute (JGI-PGF)"/>
            <person name="Walter F."/>
            <person name="Albersmeier A."/>
            <person name="Kalinowski J."/>
            <person name="Ruckert C."/>
        </authorList>
    </citation>
    <scope>NUCLEOTIDE SEQUENCE</scope>
    <source>
        <strain evidence="2">JCM 31311</strain>
    </source>
</reference>
<dbReference type="RefSeq" id="WP_189088876.1">
    <property type="nucleotide sequence ID" value="NZ_BMQL01000005.1"/>
</dbReference>
<sequence length="99" mass="10741">MNINDDHASEIDDSQDLDALFARAAALTPADQGAAERFLARQQTRRQHTARQRWRVGLSSALASAAAVGGLLVFWPAPRQDLPTSEAYSAYQSALGDGW</sequence>
<comment type="caution">
    <text evidence="2">The sequence shown here is derived from an EMBL/GenBank/DDBJ whole genome shotgun (WGS) entry which is preliminary data.</text>
</comment>
<evidence type="ECO:0000256" key="1">
    <source>
        <dbReference type="SAM" id="Phobius"/>
    </source>
</evidence>
<keyword evidence="3" id="KW-1185">Reference proteome</keyword>
<dbReference type="EMBL" id="BMQL01000005">
    <property type="protein sequence ID" value="GGR02731.1"/>
    <property type="molecule type" value="Genomic_DNA"/>
</dbReference>